<organism evidence="11">
    <name type="scientific">Cryptocellus narino</name>
    <dbReference type="NCBI Taxonomy" id="1329480"/>
    <lineage>
        <taxon>Eukaryota</taxon>
        <taxon>Metazoa</taxon>
        <taxon>Ecdysozoa</taxon>
        <taxon>Arthropoda</taxon>
        <taxon>Chelicerata</taxon>
        <taxon>Arachnida</taxon>
        <taxon>Ricinulei</taxon>
        <taxon>Ricinoididae</taxon>
        <taxon>Cryptocellus</taxon>
    </lineage>
</organism>
<dbReference type="AlphaFoldDB" id="W5R4I2"/>
<accession>W5R4I2</accession>
<dbReference type="SUPFAM" id="SSF81452">
    <property type="entry name" value="Cytochrome c oxidase subunit III-like"/>
    <property type="match status" value="1"/>
</dbReference>
<dbReference type="InterPro" id="IPR000298">
    <property type="entry name" value="Cyt_c_oxidase-like_su3"/>
</dbReference>
<dbReference type="PROSITE" id="PS50253">
    <property type="entry name" value="COX3"/>
    <property type="match status" value="1"/>
</dbReference>
<feature type="transmembrane region" description="Helical" evidence="9">
    <location>
        <begin position="78"/>
        <end position="101"/>
    </location>
</feature>
<dbReference type="GO" id="GO:0016020">
    <property type="term" value="C:membrane"/>
    <property type="evidence" value="ECO:0007669"/>
    <property type="project" value="UniProtKB-SubCell"/>
</dbReference>
<dbReference type="Gene3D" id="1.10.287.70">
    <property type="match status" value="1"/>
</dbReference>
<keyword evidence="7 9" id="KW-0472">Membrane</keyword>
<name>W5R4I2_9ARAC</name>
<feature type="transmembrane region" description="Helical" evidence="9">
    <location>
        <begin position="39"/>
        <end position="57"/>
    </location>
</feature>
<dbReference type="CTD" id="4514"/>
<evidence type="ECO:0000256" key="5">
    <source>
        <dbReference type="ARBA" id="ARBA00022967"/>
    </source>
</evidence>
<dbReference type="InterPro" id="IPR033945">
    <property type="entry name" value="Cyt_c_oxase_su3_dom"/>
</dbReference>
<evidence type="ECO:0000256" key="7">
    <source>
        <dbReference type="ARBA" id="ARBA00023136"/>
    </source>
</evidence>
<evidence type="ECO:0000256" key="3">
    <source>
        <dbReference type="ARBA" id="ARBA00015944"/>
    </source>
</evidence>
<protein>
    <recommendedName>
        <fullName evidence="3 8">Cytochrome c oxidase subunit 3</fullName>
    </recommendedName>
</protein>
<dbReference type="PANTHER" id="PTHR11403">
    <property type="entry name" value="CYTOCHROME C OXIDASE SUBUNIT III"/>
    <property type="match status" value="1"/>
</dbReference>
<sequence>MKSFHPYHMVEQSPWPLMGMLTALLMTSSLILWFHNKMFSPMMLSIIIMFLTMIQWWRDVTREATFQGQHPLKTVTNLKWGMILFIVSEVMFFLSFFWAFFHNSLAPTMELGSTWPPMGINTFNPISIPLLNTAILVSSGVIITWTHHSLINKKLTQAKKSLTITIMLGIYFTMLQMLEYYEASFSMADSCYGSSFFVATGFHGLHVIIGTTFLLTCSLRLFNLHFSNKHHFGFEASAWYWHFVDVVWLFLFSTIYWWGN</sequence>
<comment type="function">
    <text evidence="8">Component of the cytochrome c oxidase, the last enzyme in the mitochondrial electron transport chain which drives oxidative phosphorylation. The respiratory chain contains 3 multisubunit complexes succinate dehydrogenase (complex II, CII), ubiquinol-cytochrome c oxidoreductase (cytochrome b-c1 complex, complex III, CIII) and cytochrome c oxidase (complex IV, CIV), that cooperate to transfer electrons derived from NADH and succinate to molecular oxygen, creating an electrochemical gradient over the inner membrane that drives transmembrane transport and the ATP synthase. Cytochrome c oxidase is the component of the respiratory chain that catalyzes the reduction of oxygen to water. Electrons originating from reduced cytochrome c in the intermembrane space (IMS) are transferred via the dinuclear copper A center (CU(A)) of subunit 2 and heme A of subunit 1 to the active site in subunit 1, a binuclear center (BNC) formed by heme A3 and copper B (CU(B)). The BNC reduces molecular oxygen to 2 water molecules using 4 electrons from cytochrome c in the IMS and 4 protons from the mitochondrial matrix.</text>
</comment>
<dbReference type="InterPro" id="IPR013833">
    <property type="entry name" value="Cyt_c_oxidase_su3_a-hlx"/>
</dbReference>
<keyword evidence="5" id="KW-1278">Translocase</keyword>
<proteinExistence type="inferred from homology"/>
<evidence type="ECO:0000259" key="10">
    <source>
        <dbReference type="PROSITE" id="PS50253"/>
    </source>
</evidence>
<feature type="domain" description="Heme-copper oxidase subunit III family profile" evidence="10">
    <location>
        <begin position="3"/>
        <end position="260"/>
    </location>
</feature>
<evidence type="ECO:0000256" key="8">
    <source>
        <dbReference type="RuleBase" id="RU003375"/>
    </source>
</evidence>
<keyword evidence="4 8" id="KW-0812">Transmembrane</keyword>
<dbReference type="InterPro" id="IPR024791">
    <property type="entry name" value="Cyt_c/ubiquinol_Oxase_su3"/>
</dbReference>
<evidence type="ECO:0000256" key="1">
    <source>
        <dbReference type="ARBA" id="ARBA00004141"/>
    </source>
</evidence>
<comment type="similarity">
    <text evidence="2 8">Belongs to the cytochrome c oxidase subunit 3 family.</text>
</comment>
<dbReference type="EMBL" id="KC688690">
    <property type="protein sequence ID" value="AGL11924.1"/>
    <property type="molecule type" value="Genomic_DNA"/>
</dbReference>
<dbReference type="Gene3D" id="1.20.120.80">
    <property type="entry name" value="Cytochrome c oxidase, subunit III, four-helix bundle"/>
    <property type="match status" value="1"/>
</dbReference>
<evidence type="ECO:0000256" key="6">
    <source>
        <dbReference type="ARBA" id="ARBA00022989"/>
    </source>
</evidence>
<dbReference type="Pfam" id="PF00510">
    <property type="entry name" value="COX3"/>
    <property type="match status" value="1"/>
</dbReference>
<dbReference type="GeneID" id="18267124"/>
<dbReference type="FunFam" id="1.20.120.80:FF:000002">
    <property type="entry name" value="Cytochrome c oxidase subunit 3"/>
    <property type="match status" value="1"/>
</dbReference>
<dbReference type="RefSeq" id="YP_009002062.1">
    <property type="nucleotide sequence ID" value="NC_023450.1"/>
</dbReference>
<keyword evidence="6 9" id="KW-1133">Transmembrane helix</keyword>
<geneLocation type="mitochondrion" evidence="11"/>
<comment type="subcellular location">
    <subcellularLocation>
        <location evidence="1">Membrane</location>
        <topology evidence="1">Multi-pass membrane protein</topology>
    </subcellularLocation>
</comment>
<evidence type="ECO:0000256" key="9">
    <source>
        <dbReference type="SAM" id="Phobius"/>
    </source>
</evidence>
<evidence type="ECO:0000256" key="4">
    <source>
        <dbReference type="ARBA" id="ARBA00022692"/>
    </source>
</evidence>
<feature type="transmembrane region" description="Helical" evidence="9">
    <location>
        <begin position="126"/>
        <end position="150"/>
    </location>
</feature>
<feature type="transmembrane region" description="Helical" evidence="9">
    <location>
        <begin position="162"/>
        <end position="181"/>
    </location>
</feature>
<dbReference type="CDD" id="cd01665">
    <property type="entry name" value="Cyt_c_Oxidase_III"/>
    <property type="match status" value="1"/>
</dbReference>
<feature type="transmembrane region" description="Helical" evidence="9">
    <location>
        <begin position="193"/>
        <end position="217"/>
    </location>
</feature>
<dbReference type="GO" id="GO:0004129">
    <property type="term" value="F:cytochrome-c oxidase activity"/>
    <property type="evidence" value="ECO:0007669"/>
    <property type="project" value="InterPro"/>
</dbReference>
<reference evidence="11" key="1">
    <citation type="submission" date="2013-02" db="EMBL/GenBank/DDBJ databases">
        <title>Variation between mitochondrial genomes of Ricinulei.</title>
        <authorList>
            <person name="Fahrein K."/>
            <person name="Podsiadlowski L."/>
            <person name="Talarico G."/>
        </authorList>
    </citation>
    <scope>NUCLEOTIDE SEQUENCE</scope>
</reference>
<dbReference type="GO" id="GO:0006123">
    <property type="term" value="P:mitochondrial electron transport, cytochrome c to oxygen"/>
    <property type="evidence" value="ECO:0007669"/>
    <property type="project" value="TreeGrafter"/>
</dbReference>
<feature type="transmembrane region" description="Helical" evidence="9">
    <location>
        <begin position="238"/>
        <end position="258"/>
    </location>
</feature>
<dbReference type="PANTHER" id="PTHR11403:SF7">
    <property type="entry name" value="CYTOCHROME C OXIDASE SUBUNIT 3"/>
    <property type="match status" value="1"/>
</dbReference>
<dbReference type="InterPro" id="IPR035973">
    <property type="entry name" value="Cyt_c_oxidase_su3-like_sf"/>
</dbReference>
<keyword evidence="8 11" id="KW-0496">Mitochondrion</keyword>
<evidence type="ECO:0000256" key="2">
    <source>
        <dbReference type="ARBA" id="ARBA00010581"/>
    </source>
</evidence>
<evidence type="ECO:0000313" key="11">
    <source>
        <dbReference type="EMBL" id="AGL11924.1"/>
    </source>
</evidence>
<gene>
    <name evidence="11" type="primary">COX3</name>
</gene>
<feature type="transmembrane region" description="Helical" evidence="9">
    <location>
        <begin position="15"/>
        <end position="33"/>
    </location>
</feature>
<dbReference type="GO" id="GO:0005739">
    <property type="term" value="C:mitochondrion"/>
    <property type="evidence" value="ECO:0007669"/>
    <property type="project" value="TreeGrafter"/>
</dbReference>